<sequence length="659" mass="71056">MQNWGNTIGAISSFSVTLVIATIDGGVSEGGVVWLCDLIRPHADEVMVTRRRVQILFPLHQQPFKMECIEFIGLTGGELLREDLINRRVEYVFGYPGGAALPLFDALYNNRSFEFILSRHEQGAGHMAEGYARVSGRPGVVLVTSGPGSSNLVTPMLDALLDGTPLVIFCGQVSTSVQGTGAFQEIEIMSLVKPCTKWCGLVKDISELPACIETAFHIATSGRPGPTLVAIPKDVGAALFDIVAVKEARRAIPDAAKLAPSPIQPDELEQTIDQVSQLISTAKKPVIMCGQGVPNTARGPALLDMLSERGQIPVATTLLGIGAFDELKPTALGMMGTYGTVPANLAVQDADLILVLGARLDERAVGDAAGFAPAARDAAKEGRGGIVHFAISPGSVGKVIEPTITVLGDLSRSIVMLLQRIELYPDRTKWLQHIQTLKGKYPFQYEPESEKPTGLLPQEVIEEINTQTRDTKYNTILATGVGQHQMWTARYYRWRTARSMITSGSLGTMGFALPAAIGAKLARPECTVIDIDGDASLCMTVQEILTAVQFSVDMKILVINNEEQGMITQLQHAYYGGRMVHAQQKNPDFVRLAESMGCQGRCISRFDLQNNVRWLLEAKGVALLEVVTEGSVPMVPIVANGQPLESIVDSLKAKAGLEG</sequence>
<dbReference type="GO" id="GO:0030976">
    <property type="term" value="F:thiamine pyrophosphate binding"/>
    <property type="evidence" value="ECO:0007669"/>
    <property type="project" value="UniProtKB-UniRule"/>
</dbReference>
<dbReference type="EC" id="2.2.1.6" evidence="4 11"/>
<evidence type="ECO:0000256" key="5">
    <source>
        <dbReference type="ARBA" id="ARBA00022605"/>
    </source>
</evidence>
<dbReference type="GO" id="GO:0003984">
    <property type="term" value="F:acetolactate synthase activity"/>
    <property type="evidence" value="ECO:0007669"/>
    <property type="project" value="UniProtKB-EC"/>
</dbReference>
<evidence type="ECO:0000256" key="3">
    <source>
        <dbReference type="ARBA" id="ARBA00007812"/>
    </source>
</evidence>
<dbReference type="PROSITE" id="PS00187">
    <property type="entry name" value="TPP_ENZYMES"/>
    <property type="match status" value="1"/>
</dbReference>
<keyword evidence="17" id="KW-1185">Reference proteome</keyword>
<dbReference type="GO" id="GO:0005739">
    <property type="term" value="C:mitochondrion"/>
    <property type="evidence" value="ECO:0007669"/>
    <property type="project" value="TreeGrafter"/>
</dbReference>
<dbReference type="GO" id="GO:0000287">
    <property type="term" value="F:magnesium ion binding"/>
    <property type="evidence" value="ECO:0007669"/>
    <property type="project" value="UniProtKB-UniRule"/>
</dbReference>
<evidence type="ECO:0000256" key="2">
    <source>
        <dbReference type="ARBA" id="ARBA00005025"/>
    </source>
</evidence>
<dbReference type="GeneID" id="38124461"/>
<comment type="caution">
    <text evidence="16">The sequence shown here is derived from an EMBL/GenBank/DDBJ whole genome shotgun (WGS) entry which is preliminary data.</text>
</comment>
<dbReference type="CDD" id="cd02015">
    <property type="entry name" value="TPP_AHAS"/>
    <property type="match status" value="1"/>
</dbReference>
<evidence type="ECO:0000256" key="6">
    <source>
        <dbReference type="ARBA" id="ARBA00022679"/>
    </source>
</evidence>
<evidence type="ECO:0000256" key="4">
    <source>
        <dbReference type="ARBA" id="ARBA00013145"/>
    </source>
</evidence>
<keyword evidence="12" id="KW-0732">Signal</keyword>
<dbReference type="OrthoDB" id="16262at2759"/>
<feature type="domain" description="Thiamine pyrophosphate enzyme TPP-binding" evidence="14">
    <location>
        <begin position="480"/>
        <end position="626"/>
    </location>
</feature>
<comment type="cofactor">
    <cofactor evidence="11">
        <name>Mg(2+)</name>
        <dbReference type="ChEBI" id="CHEBI:18420"/>
    </cofactor>
    <text evidence="11">Binds 1 Mg(2+) ion per subunit.</text>
</comment>
<feature type="signal peptide" evidence="12">
    <location>
        <begin position="1"/>
        <end position="21"/>
    </location>
</feature>
<dbReference type="InterPro" id="IPR045229">
    <property type="entry name" value="TPP_enz"/>
</dbReference>
<evidence type="ECO:0000313" key="16">
    <source>
        <dbReference type="EMBL" id="RHZ56257.1"/>
    </source>
</evidence>
<dbReference type="PANTHER" id="PTHR18968">
    <property type="entry name" value="THIAMINE PYROPHOSPHATE ENZYMES"/>
    <property type="match status" value="1"/>
</dbReference>
<dbReference type="Proteomes" id="UP000215305">
    <property type="component" value="Unassembled WGS sequence"/>
</dbReference>
<evidence type="ECO:0000256" key="11">
    <source>
        <dbReference type="RuleBase" id="RU003591"/>
    </source>
</evidence>
<keyword evidence="8 11" id="KW-0460">Magnesium</keyword>
<dbReference type="InterPro" id="IPR029035">
    <property type="entry name" value="DHS-like_NAD/FAD-binding_dom"/>
</dbReference>
<dbReference type="FunFam" id="3.40.50.1220:FF:000008">
    <property type="entry name" value="Acetolactate synthase"/>
    <property type="match status" value="1"/>
</dbReference>
<dbReference type="AlphaFoldDB" id="A0A397GZZ7"/>
<feature type="chain" id="PRO_5017212593" description="Acetolactate synthase" evidence="12">
    <location>
        <begin position="22"/>
        <end position="659"/>
    </location>
</feature>
<dbReference type="InterPro" id="IPR029061">
    <property type="entry name" value="THDP-binding"/>
</dbReference>
<dbReference type="InterPro" id="IPR011766">
    <property type="entry name" value="TPP_enzyme_TPP-bd"/>
</dbReference>
<dbReference type="PANTHER" id="PTHR18968:SF13">
    <property type="entry name" value="ACETOLACTATE SYNTHASE CATALYTIC SUBUNIT, MITOCHONDRIAL"/>
    <property type="match status" value="1"/>
</dbReference>
<dbReference type="Gene3D" id="3.40.50.1220">
    <property type="entry name" value="TPP-binding domain"/>
    <property type="match status" value="1"/>
</dbReference>
<name>A0A397GZZ7_ASPTH</name>
<organism evidence="16 17">
    <name type="scientific">Aspergillus thermomutatus</name>
    <name type="common">Neosartorya pseudofischeri</name>
    <dbReference type="NCBI Taxonomy" id="41047"/>
    <lineage>
        <taxon>Eukaryota</taxon>
        <taxon>Fungi</taxon>
        <taxon>Dikarya</taxon>
        <taxon>Ascomycota</taxon>
        <taxon>Pezizomycotina</taxon>
        <taxon>Eurotiomycetes</taxon>
        <taxon>Eurotiomycetidae</taxon>
        <taxon>Eurotiales</taxon>
        <taxon>Aspergillaceae</taxon>
        <taxon>Aspergillus</taxon>
        <taxon>Aspergillus subgen. Fumigati</taxon>
    </lineage>
</organism>
<evidence type="ECO:0000256" key="1">
    <source>
        <dbReference type="ARBA" id="ARBA00004974"/>
    </source>
</evidence>
<dbReference type="EMBL" id="NKHU02000090">
    <property type="protein sequence ID" value="RHZ56257.1"/>
    <property type="molecule type" value="Genomic_DNA"/>
</dbReference>
<dbReference type="FunFam" id="3.40.50.970:FF:000007">
    <property type="entry name" value="Acetolactate synthase"/>
    <property type="match status" value="1"/>
</dbReference>
<keyword evidence="5 11" id="KW-0028">Amino-acid biosynthesis</keyword>
<keyword evidence="10 11" id="KW-0100">Branched-chain amino acid biosynthesis</keyword>
<dbReference type="Pfam" id="PF00205">
    <property type="entry name" value="TPP_enzyme_M"/>
    <property type="match status" value="1"/>
</dbReference>
<comment type="pathway">
    <text evidence="2 11">Amino-acid biosynthesis; L-valine biosynthesis; L-valine from pyruvate: step 1/4.</text>
</comment>
<reference evidence="16" key="1">
    <citation type="submission" date="2018-08" db="EMBL/GenBank/DDBJ databases">
        <title>Draft genome sequence of azole-resistant Aspergillus thermomutatus (Neosartorya pseudofischeri) strain HMR AF 39, isolated from a human nasal aspirate.</title>
        <authorList>
            <person name="Parent-Michaud M."/>
            <person name="Dufresne P.J."/>
            <person name="Fournier E."/>
            <person name="Martineau C."/>
            <person name="Moreira S."/>
            <person name="Perkins V."/>
            <person name="De Repentigny L."/>
            <person name="Dufresne S.F."/>
        </authorList>
    </citation>
    <scope>NUCLEOTIDE SEQUENCE [LARGE SCALE GENOMIC DNA]</scope>
    <source>
        <strain evidence="16">HMR AF 39</strain>
    </source>
</reference>
<evidence type="ECO:0000259" key="14">
    <source>
        <dbReference type="Pfam" id="PF02775"/>
    </source>
</evidence>
<gene>
    <name evidence="16" type="ORF">CDV56_102487</name>
</gene>
<accession>A0A397GZZ7</accession>
<evidence type="ECO:0000313" key="17">
    <source>
        <dbReference type="Proteomes" id="UP000215305"/>
    </source>
</evidence>
<comment type="catalytic activity">
    <reaction evidence="11">
        <text>2 pyruvate + H(+) = (2S)-2-acetolactate + CO2</text>
        <dbReference type="Rhea" id="RHEA:25249"/>
        <dbReference type="ChEBI" id="CHEBI:15361"/>
        <dbReference type="ChEBI" id="CHEBI:15378"/>
        <dbReference type="ChEBI" id="CHEBI:16526"/>
        <dbReference type="ChEBI" id="CHEBI:58476"/>
        <dbReference type="EC" id="2.2.1.6"/>
    </reaction>
</comment>
<evidence type="ECO:0000259" key="13">
    <source>
        <dbReference type="Pfam" id="PF00205"/>
    </source>
</evidence>
<dbReference type="GO" id="GO:0009099">
    <property type="term" value="P:L-valine biosynthetic process"/>
    <property type="evidence" value="ECO:0007669"/>
    <property type="project" value="UniProtKB-UniPathway"/>
</dbReference>
<dbReference type="InterPro" id="IPR012846">
    <property type="entry name" value="Acetolactate_synth_lsu"/>
</dbReference>
<feature type="domain" description="Thiamine pyrophosphate enzyme N-terminal TPP-binding" evidence="15">
    <location>
        <begin position="75"/>
        <end position="190"/>
    </location>
</feature>
<keyword evidence="7 11" id="KW-0479">Metal-binding</keyword>
<dbReference type="InterPro" id="IPR012001">
    <property type="entry name" value="Thiamin_PyroP_enz_TPP-bd_dom"/>
</dbReference>
<dbReference type="GO" id="GO:0005948">
    <property type="term" value="C:acetolactate synthase complex"/>
    <property type="evidence" value="ECO:0007669"/>
    <property type="project" value="TreeGrafter"/>
</dbReference>
<proteinExistence type="inferred from homology"/>
<dbReference type="UniPathway" id="UPA00049">
    <property type="reaction ID" value="UER00059"/>
</dbReference>
<feature type="domain" description="Thiamine pyrophosphate enzyme central" evidence="13">
    <location>
        <begin position="272"/>
        <end position="414"/>
    </location>
</feature>
<evidence type="ECO:0000256" key="9">
    <source>
        <dbReference type="ARBA" id="ARBA00023052"/>
    </source>
</evidence>
<dbReference type="Gene3D" id="3.40.50.970">
    <property type="match status" value="2"/>
</dbReference>
<dbReference type="CDD" id="cd07035">
    <property type="entry name" value="TPP_PYR_POX_like"/>
    <property type="match status" value="1"/>
</dbReference>
<dbReference type="SUPFAM" id="SSF52518">
    <property type="entry name" value="Thiamin diphosphate-binding fold (THDP-binding)"/>
    <property type="match status" value="2"/>
</dbReference>
<evidence type="ECO:0000256" key="12">
    <source>
        <dbReference type="SAM" id="SignalP"/>
    </source>
</evidence>
<evidence type="ECO:0000256" key="7">
    <source>
        <dbReference type="ARBA" id="ARBA00022723"/>
    </source>
</evidence>
<dbReference type="InterPro" id="IPR012000">
    <property type="entry name" value="Thiamin_PyroP_enz_cen_dom"/>
</dbReference>
<keyword evidence="6 11" id="KW-0808">Transferase</keyword>
<dbReference type="Pfam" id="PF02775">
    <property type="entry name" value="TPP_enzyme_C"/>
    <property type="match status" value="1"/>
</dbReference>
<comment type="pathway">
    <text evidence="1 11">Amino-acid biosynthesis; L-isoleucine biosynthesis; L-isoleucine from 2-oxobutanoate: step 1/4.</text>
</comment>
<dbReference type="NCBIfam" id="TIGR00118">
    <property type="entry name" value="acolac_lg"/>
    <property type="match status" value="1"/>
</dbReference>
<dbReference type="Pfam" id="PF02776">
    <property type="entry name" value="TPP_enzyme_N"/>
    <property type="match status" value="1"/>
</dbReference>
<dbReference type="UniPathway" id="UPA00047">
    <property type="reaction ID" value="UER00055"/>
</dbReference>
<dbReference type="InterPro" id="IPR039368">
    <property type="entry name" value="AHAS_TPP"/>
</dbReference>
<evidence type="ECO:0000259" key="15">
    <source>
        <dbReference type="Pfam" id="PF02776"/>
    </source>
</evidence>
<dbReference type="RefSeq" id="XP_026614640.1">
    <property type="nucleotide sequence ID" value="XM_026756106.1"/>
</dbReference>
<dbReference type="STRING" id="41047.A0A397GZZ7"/>
<dbReference type="VEuPathDB" id="FungiDB:CDV56_102487"/>
<protein>
    <recommendedName>
        <fullName evidence="4 11">Acetolactate synthase</fullName>
        <ecNumber evidence="4 11">2.2.1.6</ecNumber>
    </recommendedName>
</protein>
<dbReference type="GO" id="GO:0050660">
    <property type="term" value="F:flavin adenine dinucleotide binding"/>
    <property type="evidence" value="ECO:0007669"/>
    <property type="project" value="InterPro"/>
</dbReference>
<dbReference type="GO" id="GO:0009097">
    <property type="term" value="P:isoleucine biosynthetic process"/>
    <property type="evidence" value="ECO:0007669"/>
    <property type="project" value="UniProtKB-UniPathway"/>
</dbReference>
<evidence type="ECO:0000256" key="10">
    <source>
        <dbReference type="ARBA" id="ARBA00023304"/>
    </source>
</evidence>
<comment type="similarity">
    <text evidence="3 11">Belongs to the TPP enzyme family.</text>
</comment>
<comment type="cofactor">
    <cofactor evidence="11">
        <name>thiamine diphosphate</name>
        <dbReference type="ChEBI" id="CHEBI:58937"/>
    </cofactor>
    <text evidence="11">Binds 1 thiamine pyrophosphate per subunit.</text>
</comment>
<keyword evidence="9 11" id="KW-0786">Thiamine pyrophosphate</keyword>
<evidence type="ECO:0000256" key="8">
    <source>
        <dbReference type="ARBA" id="ARBA00022842"/>
    </source>
</evidence>
<dbReference type="InterPro" id="IPR000399">
    <property type="entry name" value="TPP-bd_CS"/>
</dbReference>
<dbReference type="SUPFAM" id="SSF52467">
    <property type="entry name" value="DHS-like NAD/FAD-binding domain"/>
    <property type="match status" value="1"/>
</dbReference>